<dbReference type="Proteomes" id="UP000189701">
    <property type="component" value="Unplaced"/>
</dbReference>
<dbReference type="PANTHER" id="PTHR33067">
    <property type="entry name" value="RNA-DIRECTED DNA POLYMERASE-RELATED"/>
    <property type="match status" value="1"/>
</dbReference>
<sequence length="550" mass="62792">AIDLDWCITRSSRKEVQPYEPEIEKQLRQLRKERNLPENTEKVEQSLTKENMPGDVNNVDLAAREFGNIAPGDGRPLGDYARSVYNQGLSSVRPPIVAANNFELKQGLLQTLQNSYVFRGKMNEDPNNHLMDFEEIMNTFQYNGVSQDAAYLRAFPFTLKDDAKHWLRSLPNGSIRTWDEMTRKFLDKYFSSAKTGKFRREIHNFCQNEVETVFEAWESFKETVQIDCMATEIRKLTLVSIHSEPHATCDICGRGHPTHECQASMEEVNVVDNYIFNAMGQKHPGFSWSSPGGTANAWQQNNHRFQGQGAITDGRLDAHGAAIKELGTGLRNLEKQVGKIITVLFDRIPGCTGKKSGEELKIEVDKKKKDKKGTEKTKKEETSRREESNKESKHMFALPFPQKLYREKLDKQFERYLDVLKQVNVNLPFTKVLSQMPAYTKFLKEILTKKRKIEETSVVKITEHCSANLQNKLPQKCGDPENFTIPCSLSTLNFAKSLCDSGASINLMPLSIYRKMENKIGEIRSAPISLQLADQTTLIPERIVEYVLVR</sequence>
<evidence type="ECO:0000313" key="4">
    <source>
        <dbReference type="RefSeq" id="XP_009757800.1"/>
    </source>
</evidence>
<evidence type="ECO:0000256" key="1">
    <source>
        <dbReference type="SAM" id="MobiDB-lite"/>
    </source>
</evidence>
<dbReference type="RefSeq" id="XP_009757800.1">
    <property type="nucleotide sequence ID" value="XM_009759498.1"/>
</dbReference>
<feature type="domain" description="Retrotransposon gag" evidence="2">
    <location>
        <begin position="154"/>
        <end position="224"/>
    </location>
</feature>
<dbReference type="OrthoDB" id="1298831at2759"/>
<reference evidence="3" key="1">
    <citation type="journal article" date="2013" name="Genome Biol.">
        <title>Reference genomes and transcriptomes of Nicotiana sylvestris and Nicotiana tomentosiformis.</title>
        <authorList>
            <person name="Sierro N."/>
            <person name="Battey J.N."/>
            <person name="Ouadi S."/>
            <person name="Bovet L."/>
            <person name="Goepfert S."/>
            <person name="Bakaher N."/>
            <person name="Peitsch M.C."/>
            <person name="Ivanov N.V."/>
        </authorList>
    </citation>
    <scope>NUCLEOTIDE SEQUENCE [LARGE SCALE GENOMIC DNA]</scope>
</reference>
<feature type="non-terminal residue" evidence="4">
    <location>
        <position position="1"/>
    </location>
</feature>
<keyword evidence="3" id="KW-1185">Reference proteome</keyword>
<dbReference type="Pfam" id="PF03732">
    <property type="entry name" value="Retrotrans_gag"/>
    <property type="match status" value="1"/>
</dbReference>
<gene>
    <name evidence="4" type="primary">LOC104210571</name>
</gene>
<dbReference type="InterPro" id="IPR021109">
    <property type="entry name" value="Peptidase_aspartic_dom_sf"/>
</dbReference>
<name>A0A1U7V7R7_NICSY</name>
<dbReference type="InterPro" id="IPR005162">
    <property type="entry name" value="Retrotrans_gag_dom"/>
</dbReference>
<protein>
    <submittedName>
        <fullName evidence="4">Uncharacterized protein LOC104210571</fullName>
    </submittedName>
</protein>
<reference evidence="4" key="2">
    <citation type="submission" date="2025-08" db="UniProtKB">
        <authorList>
            <consortium name="RefSeq"/>
        </authorList>
    </citation>
    <scope>IDENTIFICATION</scope>
    <source>
        <tissue evidence="4">Leaf</tissue>
    </source>
</reference>
<accession>A0A1U7V7R7</accession>
<dbReference type="PANTHER" id="PTHR33067:SF31">
    <property type="entry name" value="RNA-DIRECTED DNA POLYMERASE"/>
    <property type="match status" value="1"/>
</dbReference>
<dbReference type="eggNOG" id="KOG0017">
    <property type="taxonomic scope" value="Eukaryota"/>
</dbReference>
<organism evidence="3 4">
    <name type="scientific">Nicotiana sylvestris</name>
    <name type="common">Wood tobacco</name>
    <name type="synonym">South American tobacco</name>
    <dbReference type="NCBI Taxonomy" id="4096"/>
    <lineage>
        <taxon>Eukaryota</taxon>
        <taxon>Viridiplantae</taxon>
        <taxon>Streptophyta</taxon>
        <taxon>Embryophyta</taxon>
        <taxon>Tracheophyta</taxon>
        <taxon>Spermatophyta</taxon>
        <taxon>Magnoliopsida</taxon>
        <taxon>eudicotyledons</taxon>
        <taxon>Gunneridae</taxon>
        <taxon>Pentapetalae</taxon>
        <taxon>asterids</taxon>
        <taxon>lamiids</taxon>
        <taxon>Solanales</taxon>
        <taxon>Solanaceae</taxon>
        <taxon>Nicotianoideae</taxon>
        <taxon>Nicotianeae</taxon>
        <taxon>Nicotiana</taxon>
    </lineage>
</organism>
<evidence type="ECO:0000313" key="3">
    <source>
        <dbReference type="Proteomes" id="UP000189701"/>
    </source>
</evidence>
<dbReference type="Gene3D" id="2.40.70.10">
    <property type="entry name" value="Acid Proteases"/>
    <property type="match status" value="1"/>
</dbReference>
<feature type="region of interest" description="Disordered" evidence="1">
    <location>
        <begin position="366"/>
        <end position="393"/>
    </location>
</feature>
<dbReference type="AlphaFoldDB" id="A0A1U7V7R7"/>
<evidence type="ECO:0000259" key="2">
    <source>
        <dbReference type="Pfam" id="PF03732"/>
    </source>
</evidence>
<proteinExistence type="predicted"/>